<dbReference type="Gene3D" id="1.20.120.330">
    <property type="entry name" value="Nucleotidyltransferases domain 2"/>
    <property type="match status" value="1"/>
</dbReference>
<dbReference type="AlphaFoldDB" id="A0A3G1A4X5"/>
<protein>
    <submittedName>
        <fullName evidence="2">Uncharacterized protein</fullName>
    </submittedName>
</protein>
<dbReference type="PANTHER" id="PTHR34237">
    <property type="entry name" value="PAREP8-RELATED"/>
    <property type="match status" value="1"/>
</dbReference>
<evidence type="ECO:0000313" key="2">
    <source>
        <dbReference type="EMBL" id="AJB41749.1"/>
    </source>
</evidence>
<evidence type="ECO:0000313" key="3">
    <source>
        <dbReference type="Proteomes" id="UP000266720"/>
    </source>
</evidence>
<dbReference type="KEGG" id="tcb:TCARB_0693"/>
<dbReference type="Proteomes" id="UP000266720">
    <property type="component" value="Chromosome"/>
</dbReference>
<dbReference type="PANTHER" id="PTHR34237:SF1">
    <property type="entry name" value="PAREP8"/>
    <property type="match status" value="1"/>
</dbReference>
<reference evidence="3" key="1">
    <citation type="book" date="2010" name="EXTREMOPHILES" publisher="0:0-0">
        <title>Complete genome sequences of ten hyperthermophilic archaea reveal their metabolic capabilities and possible ecological roles.</title>
        <editorList>
            <person name="?"/>
        </editorList>
        <authorList>
            <person name="Ravin N.V."/>
            <person name="Mardanov A.V."/>
            <person name="Bonch-Osmolovskaya E.A."/>
            <person name="Skryabin K.G."/>
        </authorList>
    </citation>
    <scope>NUCLEOTIDE SEQUENCE [LARGE SCALE GENOMIC DNA]</scope>
    <source>
        <strain evidence="3">1505</strain>
    </source>
</reference>
<proteinExistence type="predicted"/>
<dbReference type="EMBL" id="CP007493">
    <property type="protein sequence ID" value="AJB41749.1"/>
    <property type="molecule type" value="Genomic_DNA"/>
</dbReference>
<accession>A0A3G1A4X5</accession>
<dbReference type="InterPro" id="IPR010268">
    <property type="entry name" value="PaREP1"/>
</dbReference>
<dbReference type="Pfam" id="PF05942">
    <property type="entry name" value="PaREP1"/>
    <property type="match status" value="1"/>
</dbReference>
<sequence length="584" mass="67142">MGVRVKKRETWKGKHRDITASRVSTEDRSEEEVVIELKALCNVIKMYITNPQEEELWNKLYEELNETPEFLVLKMDNDIREKYKERMEEEAKTREYNLLGDIHTKGLVALAKAVVEVIQLLQEIRLEDSADSLKKLAQELIELELAFLLEKWKKTRQEVLNKLGDDKAKKGAQLEQLQKDINEKKNRVAELEKQIEELLNLFQEVQKIVKELKEWEELLLKLQSQDTSISINYVRSETGNTMMQSNSISRFSINLRGGYYSSVNAFEIVSRSNESLVPGGNLKNGNDSSNTIKQAVGYGAEVKHKGRLTVEVVREDNGEGVQGVEVEINGEVSRTDQRGVVVKEVDYGSKVRVVVRDTRVGDVVYVVERWEVEGGRAVCEGNACTLEVSGNVELRAYVKITLSLEPLYEFPELFTLVGKLVEEKPLDETDEAILRELVGATGWDEADLREELARLGEDPSESIERYKELFEKYSREAVDLFSRGDTRQAAEKMWGAVLALVKLYAAIKGVFVAHWSRSKIDSVIASNVEPEYRKLFRELVDRAHVLHEHFYEGSLHEELFRERWDETLELLEEAREVVYKRLPQ</sequence>
<organism evidence="2 3">
    <name type="scientific">Thermofilum adornatum 1505</name>
    <dbReference type="NCBI Taxonomy" id="697581"/>
    <lineage>
        <taxon>Archaea</taxon>
        <taxon>Thermoproteota</taxon>
        <taxon>Thermoprotei</taxon>
        <taxon>Thermofilales</taxon>
        <taxon>Thermofilaceae</taxon>
        <taxon>Thermofilum</taxon>
    </lineage>
</organism>
<evidence type="ECO:0000256" key="1">
    <source>
        <dbReference type="SAM" id="Coils"/>
    </source>
</evidence>
<feature type="coiled-coil region" evidence="1">
    <location>
        <begin position="126"/>
        <end position="225"/>
    </location>
</feature>
<dbReference type="RefSeq" id="WP_052886700.1">
    <property type="nucleotide sequence ID" value="NZ_CP007493.1"/>
</dbReference>
<gene>
    <name evidence="2" type="ORF">TCARB_0693</name>
</gene>
<dbReference type="GeneID" id="25406135"/>
<keyword evidence="1" id="KW-0175">Coiled coil</keyword>
<name>A0A3G1A4X5_9CREN</name>